<protein>
    <submittedName>
        <fullName evidence="2">Uncharacterized protein</fullName>
    </submittedName>
</protein>
<comment type="caution">
    <text evidence="2">The sequence shown here is derived from an EMBL/GenBank/DDBJ whole genome shotgun (WGS) entry which is preliminary data.</text>
</comment>
<sequence length="78" mass="8137">MHGIVMFFAALVISAAAHADALDGFTDHQASCGLKKTLEQGSLNALARPGKANRFLDNPHLGSALPKSVFGALGEQAY</sequence>
<feature type="chain" id="PRO_5021895154" evidence="1">
    <location>
        <begin position="20"/>
        <end position="78"/>
    </location>
</feature>
<keyword evidence="3" id="KW-1185">Reference proteome</keyword>
<dbReference type="RefSeq" id="WP_147072941.1">
    <property type="nucleotide sequence ID" value="NZ_AP021884.1"/>
</dbReference>
<evidence type="ECO:0000313" key="2">
    <source>
        <dbReference type="EMBL" id="GEP30665.1"/>
    </source>
</evidence>
<evidence type="ECO:0000313" key="3">
    <source>
        <dbReference type="Proteomes" id="UP000321337"/>
    </source>
</evidence>
<accession>A0A512L855</accession>
<proteinExistence type="predicted"/>
<dbReference type="EMBL" id="BKAD01000016">
    <property type="protein sequence ID" value="GEP30665.1"/>
    <property type="molecule type" value="Genomic_DNA"/>
</dbReference>
<dbReference type="AlphaFoldDB" id="A0A512L855"/>
<feature type="signal peptide" evidence="1">
    <location>
        <begin position="1"/>
        <end position="19"/>
    </location>
</feature>
<gene>
    <name evidence="2" type="ORF">TPL01_18030</name>
</gene>
<reference evidence="2 3" key="1">
    <citation type="submission" date="2019-07" db="EMBL/GenBank/DDBJ databases">
        <title>Whole genome shotgun sequence of Thiobacillus plumbophilus NBRC 107929.</title>
        <authorList>
            <person name="Hosoyama A."/>
            <person name="Uohara A."/>
            <person name="Ohji S."/>
            <person name="Ichikawa N."/>
        </authorList>
    </citation>
    <scope>NUCLEOTIDE SEQUENCE [LARGE SCALE GENOMIC DNA]</scope>
    <source>
        <strain evidence="2 3">NBRC 107929</strain>
    </source>
</reference>
<dbReference type="OrthoDB" id="5292580at2"/>
<organism evidence="2 3">
    <name type="scientific">Sulfuriferula plumbiphila</name>
    <dbReference type="NCBI Taxonomy" id="171865"/>
    <lineage>
        <taxon>Bacteria</taxon>
        <taxon>Pseudomonadati</taxon>
        <taxon>Pseudomonadota</taxon>
        <taxon>Betaproteobacteria</taxon>
        <taxon>Nitrosomonadales</taxon>
        <taxon>Sulfuricellaceae</taxon>
        <taxon>Sulfuriferula</taxon>
    </lineage>
</organism>
<dbReference type="Proteomes" id="UP000321337">
    <property type="component" value="Unassembled WGS sequence"/>
</dbReference>
<evidence type="ECO:0000256" key="1">
    <source>
        <dbReference type="SAM" id="SignalP"/>
    </source>
</evidence>
<name>A0A512L855_9PROT</name>
<keyword evidence="1" id="KW-0732">Signal</keyword>